<dbReference type="InterPro" id="IPR051321">
    <property type="entry name" value="PHA/PHB_synthase"/>
</dbReference>
<evidence type="ECO:0000259" key="1">
    <source>
        <dbReference type="Pfam" id="PF06850"/>
    </source>
</evidence>
<protein>
    <submittedName>
        <fullName evidence="2">Poly(3-hydroxybutyrate) depolymerase</fullName>
    </submittedName>
</protein>
<sequence length="410" mass="45851">MIYKLYQAQADLLYPTRQLARLGAGLARAFDLGEYTPAPLRQFGAACTMIAETGLTHKRPDYGFKTVAVGNATVGVVEESRFETPFATLLHFRKEIDVVQPRALVVAPMSGHFATLLRGTVAVLLPDHDVYITDWKNARDVPLSDGVFGFDEYVDHLIRFLEVVGEGSHMIAVCQPTVAALAATAVMAETHNRAQPRSLTLMAGPIDTRRNPTKVNDLAKSRSIEWFEKKLIGKVPWRYPGAFRRVYPGFMQLTAFISMNLDRHINAHMAQFRALACGDVVAAAAHKKFYDEYNAVMDLPAEFYLQTVQRIFQDHELPLGRLTWHGNPVRPEAIRRTALLTVEGERDDICSIGQTMAALDLCTGVRVSQKRHHLQSGVGHYGVFSGSRWAREVYPRVRAMIEVTNQSSVR</sequence>
<dbReference type="InterPro" id="IPR010915">
    <property type="entry name" value="PHB_depoly_PhaZ"/>
</dbReference>
<dbReference type="InterPro" id="IPR009656">
    <property type="entry name" value="PHB_depo_C"/>
</dbReference>
<gene>
    <name evidence="2" type="ORF">CCS01_28370</name>
</gene>
<accession>A0A2S6MXN7</accession>
<dbReference type="OrthoDB" id="9774318at2"/>
<organism evidence="2 3">
    <name type="scientific">Rhodopila globiformis</name>
    <name type="common">Rhodopseudomonas globiformis</name>
    <dbReference type="NCBI Taxonomy" id="1071"/>
    <lineage>
        <taxon>Bacteria</taxon>
        <taxon>Pseudomonadati</taxon>
        <taxon>Pseudomonadota</taxon>
        <taxon>Alphaproteobacteria</taxon>
        <taxon>Acetobacterales</taxon>
        <taxon>Acetobacteraceae</taxon>
        <taxon>Rhodopila</taxon>
    </lineage>
</organism>
<dbReference type="PANTHER" id="PTHR36837">
    <property type="entry name" value="POLY(3-HYDROXYALKANOATE) POLYMERASE SUBUNIT PHAC"/>
    <property type="match status" value="1"/>
</dbReference>
<dbReference type="SUPFAM" id="SSF53474">
    <property type="entry name" value="alpha/beta-Hydrolases"/>
    <property type="match status" value="1"/>
</dbReference>
<name>A0A2S6MXN7_RHOGL</name>
<dbReference type="PIRSF" id="PIRSF020818">
    <property type="entry name" value="PHB_depoly_PhaZ"/>
    <property type="match status" value="1"/>
</dbReference>
<comment type="caution">
    <text evidence="2">The sequence shown here is derived from an EMBL/GenBank/DDBJ whole genome shotgun (WGS) entry which is preliminary data.</text>
</comment>
<dbReference type="Pfam" id="PF06850">
    <property type="entry name" value="PHB_depo_C"/>
    <property type="match status" value="1"/>
</dbReference>
<feature type="domain" description="PHB de-polymerase C-terminal" evidence="1">
    <location>
        <begin position="203"/>
        <end position="403"/>
    </location>
</feature>
<proteinExistence type="predicted"/>
<keyword evidence="3" id="KW-1185">Reference proteome</keyword>
<dbReference type="NCBIfam" id="TIGR01849">
    <property type="entry name" value="PHB_depoly_PhaZ"/>
    <property type="match status" value="1"/>
</dbReference>
<evidence type="ECO:0000313" key="3">
    <source>
        <dbReference type="Proteomes" id="UP000239724"/>
    </source>
</evidence>
<dbReference type="PANTHER" id="PTHR36837:SF4">
    <property type="entry name" value="BLR0908 PROTEIN"/>
    <property type="match status" value="1"/>
</dbReference>
<evidence type="ECO:0000313" key="2">
    <source>
        <dbReference type="EMBL" id="PPQ27109.1"/>
    </source>
</evidence>
<dbReference type="Proteomes" id="UP000239724">
    <property type="component" value="Unassembled WGS sequence"/>
</dbReference>
<dbReference type="AlphaFoldDB" id="A0A2S6MXN7"/>
<dbReference type="RefSeq" id="WP_104522248.1">
    <property type="nucleotide sequence ID" value="NZ_NHRY01000263.1"/>
</dbReference>
<reference evidence="2 3" key="1">
    <citation type="journal article" date="2018" name="Arch. Microbiol.">
        <title>New insights into the metabolic potential of the phototrophic purple bacterium Rhodopila globiformis DSM 161(T) from its draft genome sequence and evidence for a vanadium-dependent nitrogenase.</title>
        <authorList>
            <person name="Imhoff J.F."/>
            <person name="Rahn T."/>
            <person name="Kunzel S."/>
            <person name="Neulinger S.C."/>
        </authorList>
    </citation>
    <scope>NUCLEOTIDE SEQUENCE [LARGE SCALE GENOMIC DNA]</scope>
    <source>
        <strain evidence="2 3">DSM 161</strain>
    </source>
</reference>
<dbReference type="InterPro" id="IPR029058">
    <property type="entry name" value="AB_hydrolase_fold"/>
</dbReference>
<dbReference type="EMBL" id="NHRY01000263">
    <property type="protein sequence ID" value="PPQ27109.1"/>
    <property type="molecule type" value="Genomic_DNA"/>
</dbReference>